<comment type="caution">
    <text evidence="2">The sequence shown here is derived from an EMBL/GenBank/DDBJ whole genome shotgun (WGS) entry which is preliminary data.</text>
</comment>
<evidence type="ECO:0000259" key="1">
    <source>
        <dbReference type="Pfam" id="PF17921"/>
    </source>
</evidence>
<evidence type="ECO:0000313" key="2">
    <source>
        <dbReference type="EMBL" id="CAF9905943.1"/>
    </source>
</evidence>
<keyword evidence="3" id="KW-1185">Reference proteome</keyword>
<dbReference type="OrthoDB" id="4955652at2759"/>
<protein>
    <recommendedName>
        <fullName evidence="1">Integrase zinc-binding domain-containing protein</fullName>
    </recommendedName>
</protein>
<dbReference type="Pfam" id="PF17921">
    <property type="entry name" value="Integrase_H2C2"/>
    <property type="match status" value="1"/>
</dbReference>
<feature type="domain" description="Integrase zinc-binding" evidence="1">
    <location>
        <begin position="94"/>
        <end position="144"/>
    </location>
</feature>
<dbReference type="AlphaFoldDB" id="A0A8H3EIJ1"/>
<dbReference type="InterPro" id="IPR041588">
    <property type="entry name" value="Integrase_H2C2"/>
</dbReference>
<sequence>MDDSSYGLLTFTASTRAAFHQRLRENPANRRISKNDKDIVVEWLTNPYKRPSSQKEFSRRNYILKTFTWDEKTQTLLAVRKAKGENDRIVVTEDAIADVVDSVHQSNNHGGWDATWKDINRSYHGILRSDVIYLLKQCQVCALNPSKRPKGSAVIERSLPPIQREFLDPLRYPESVKTDSMGDPGSLTCSCKSTSGF</sequence>
<gene>
    <name evidence="2" type="ORF">HETSPECPRED_006000</name>
</gene>
<evidence type="ECO:0000313" key="3">
    <source>
        <dbReference type="Proteomes" id="UP000664521"/>
    </source>
</evidence>
<accession>A0A8H3EIJ1</accession>
<proteinExistence type="predicted"/>
<dbReference type="Gene3D" id="1.10.340.70">
    <property type="match status" value="1"/>
</dbReference>
<name>A0A8H3EIJ1_9LECA</name>
<organism evidence="2 3">
    <name type="scientific">Heterodermia speciosa</name>
    <dbReference type="NCBI Taxonomy" id="116794"/>
    <lineage>
        <taxon>Eukaryota</taxon>
        <taxon>Fungi</taxon>
        <taxon>Dikarya</taxon>
        <taxon>Ascomycota</taxon>
        <taxon>Pezizomycotina</taxon>
        <taxon>Lecanoromycetes</taxon>
        <taxon>OSLEUM clade</taxon>
        <taxon>Lecanoromycetidae</taxon>
        <taxon>Caliciales</taxon>
        <taxon>Physciaceae</taxon>
        <taxon>Heterodermia</taxon>
    </lineage>
</organism>
<reference evidence="2" key="1">
    <citation type="submission" date="2021-03" db="EMBL/GenBank/DDBJ databases">
        <authorList>
            <person name="Tagirdzhanova G."/>
        </authorList>
    </citation>
    <scope>NUCLEOTIDE SEQUENCE</scope>
</reference>
<dbReference type="EMBL" id="CAJPDS010000004">
    <property type="protein sequence ID" value="CAF9905943.1"/>
    <property type="molecule type" value="Genomic_DNA"/>
</dbReference>
<dbReference type="Proteomes" id="UP000664521">
    <property type="component" value="Unassembled WGS sequence"/>
</dbReference>